<dbReference type="RefSeq" id="WP_163654371.1">
    <property type="nucleotide sequence ID" value="NZ_JAAGRN010000005.1"/>
</dbReference>
<evidence type="ECO:0000256" key="4">
    <source>
        <dbReference type="ARBA" id="ARBA00022692"/>
    </source>
</evidence>
<evidence type="ECO:0000313" key="8">
    <source>
        <dbReference type="EMBL" id="NDY83313.1"/>
    </source>
</evidence>
<dbReference type="InterPro" id="IPR003370">
    <property type="entry name" value="Chromate_transpt"/>
</dbReference>
<comment type="caution">
    <text evidence="8">The sequence shown here is derived from an EMBL/GenBank/DDBJ whole genome shotgun (WGS) entry which is preliminary data.</text>
</comment>
<gene>
    <name evidence="8" type="ORF">G3I67_08715</name>
</gene>
<dbReference type="PANTHER" id="PTHR43663">
    <property type="entry name" value="CHROMATE TRANSPORT PROTEIN-RELATED"/>
    <property type="match status" value="1"/>
</dbReference>
<evidence type="ECO:0000256" key="5">
    <source>
        <dbReference type="ARBA" id="ARBA00022989"/>
    </source>
</evidence>
<feature type="transmembrane region" description="Helical" evidence="7">
    <location>
        <begin position="47"/>
        <end position="69"/>
    </location>
</feature>
<keyword evidence="5 7" id="KW-1133">Transmembrane helix</keyword>
<keyword evidence="6 7" id="KW-0472">Membrane</keyword>
<dbReference type="InterPro" id="IPR052518">
    <property type="entry name" value="CHR_Transporter"/>
</dbReference>
<dbReference type="EMBL" id="JAAGRN010000005">
    <property type="protein sequence ID" value="NDY83313.1"/>
    <property type="molecule type" value="Genomic_DNA"/>
</dbReference>
<feature type="transmembrane region" description="Helical" evidence="7">
    <location>
        <begin position="76"/>
        <end position="96"/>
    </location>
</feature>
<accession>A0A6B2QZH6</accession>
<comment type="subcellular location">
    <subcellularLocation>
        <location evidence="1">Cell membrane</location>
        <topology evidence="1">Multi-pass membrane protein</topology>
    </subcellularLocation>
</comment>
<dbReference type="AlphaFoldDB" id="A0A6B2QZH6"/>
<protein>
    <submittedName>
        <fullName evidence="8">Chromate transporter</fullName>
    </submittedName>
</protein>
<feature type="transmembrane region" description="Helical" evidence="7">
    <location>
        <begin position="140"/>
        <end position="158"/>
    </location>
</feature>
<dbReference type="GO" id="GO:0005886">
    <property type="term" value="C:plasma membrane"/>
    <property type="evidence" value="ECO:0007669"/>
    <property type="project" value="UniProtKB-SubCell"/>
</dbReference>
<dbReference type="PANTHER" id="PTHR43663:SF1">
    <property type="entry name" value="CHROMATE TRANSPORTER"/>
    <property type="match status" value="1"/>
</dbReference>
<evidence type="ECO:0000256" key="7">
    <source>
        <dbReference type="SAM" id="Phobius"/>
    </source>
</evidence>
<keyword evidence="3" id="KW-1003">Cell membrane</keyword>
<comment type="similarity">
    <text evidence="2">Belongs to the chromate ion transporter (CHR) (TC 2.A.51) family.</text>
</comment>
<proteinExistence type="inferred from homology"/>
<evidence type="ECO:0000256" key="2">
    <source>
        <dbReference type="ARBA" id="ARBA00005262"/>
    </source>
</evidence>
<dbReference type="GO" id="GO:0015109">
    <property type="term" value="F:chromate transmembrane transporter activity"/>
    <property type="evidence" value="ECO:0007669"/>
    <property type="project" value="InterPro"/>
</dbReference>
<dbReference type="Pfam" id="PF02417">
    <property type="entry name" value="Chromate_transp"/>
    <property type="match status" value="1"/>
</dbReference>
<feature type="transmembrane region" description="Helical" evidence="7">
    <location>
        <begin position="12"/>
        <end position="32"/>
    </location>
</feature>
<feature type="transmembrane region" description="Helical" evidence="7">
    <location>
        <begin position="116"/>
        <end position="133"/>
    </location>
</feature>
<organism evidence="8">
    <name type="scientific">Sheuella amnicola</name>
    <dbReference type="NCBI Taxonomy" id="2707330"/>
    <lineage>
        <taxon>Bacteria</taxon>
        <taxon>Pseudomonadati</taxon>
        <taxon>Pseudomonadota</taxon>
        <taxon>Betaproteobacteria</taxon>
        <taxon>Burkholderiales</taxon>
        <taxon>Alcaligenaceae</taxon>
        <taxon>Sheuella</taxon>
    </lineage>
</organism>
<feature type="transmembrane region" description="Helical" evidence="7">
    <location>
        <begin position="164"/>
        <end position="183"/>
    </location>
</feature>
<evidence type="ECO:0000256" key="3">
    <source>
        <dbReference type="ARBA" id="ARBA00022475"/>
    </source>
</evidence>
<reference evidence="8" key="1">
    <citation type="submission" date="2020-02" db="EMBL/GenBank/DDBJ databases">
        <authorList>
            <person name="Chen W.-M."/>
        </authorList>
    </citation>
    <scope>NUCLEOTIDE SEQUENCE</scope>
    <source>
        <strain evidence="8">NBD-18</strain>
    </source>
</reference>
<keyword evidence="4 7" id="KW-0812">Transmembrane</keyword>
<name>A0A6B2QZH6_9BURK</name>
<evidence type="ECO:0000256" key="6">
    <source>
        <dbReference type="ARBA" id="ARBA00023136"/>
    </source>
</evidence>
<evidence type="ECO:0000256" key="1">
    <source>
        <dbReference type="ARBA" id="ARBA00004651"/>
    </source>
</evidence>
<sequence length="184" mass="19166">MTDTSALGQLARSFAMISLIAIGGINAILPAIRHEVVDVLNWMDDATFMQLFAVTQITPGPNVVIVSLVGWQVAGFWGLLVATIAMLLPACLLAYAVGRLANNLAGTPGFKLAQNALVPVAIGLIIAGGLDLAQAAYQGWFTPILIIGSTCFILFTTANPVWALVASALLALGAHYSGIFTVVS</sequence>